<evidence type="ECO:0000256" key="5">
    <source>
        <dbReference type="ARBA" id="ARBA00023139"/>
    </source>
</evidence>
<evidence type="ECO:0000256" key="6">
    <source>
        <dbReference type="ARBA" id="ARBA00023237"/>
    </source>
</evidence>
<dbReference type="Pfam" id="PF00921">
    <property type="entry name" value="Lipoprotein_2"/>
    <property type="match status" value="1"/>
</dbReference>
<evidence type="ECO:0000256" key="3">
    <source>
        <dbReference type="ARBA" id="ARBA00022729"/>
    </source>
</evidence>
<sequence length="321" mass="32978">MEVGRNTENVFYAFIELMSDVLGFTVTKDTTRNKVGKYFSGLGKKLEEASEELEEVASKAIVGVEVGVDKGEESKNAKNPVRIAVDIVKGVLALLKTHLESLKDIGDGNKVVDVANNQNGVAANSDALKKLYQALKGIVTASTTEGVAEPKKNNIAIATANVGGTNAKNGAKVLATGAAGAATGLEGLEAAAIVSAVNGEEILAAIFESGESDAAVVANATADTSAISFAKGGQAANLAQDVVLAGAVSGGIALRSLIKEGKLASHNENSDEKAVQSAGITAVNELLVAVEDIIKKTVKNVLEKVKKEVDKARDPKAVGQQ</sequence>
<organism evidence="9">
    <name type="scientific">Borrelia crocidurae DOU</name>
    <dbReference type="NCBI Taxonomy" id="1293575"/>
    <lineage>
        <taxon>Bacteria</taxon>
        <taxon>Pseudomonadati</taxon>
        <taxon>Spirochaetota</taxon>
        <taxon>Spirochaetia</taxon>
        <taxon>Spirochaetales</taxon>
        <taxon>Borreliaceae</taxon>
        <taxon>Borrelia</taxon>
    </lineage>
</organism>
<keyword evidence="3" id="KW-0732">Signal</keyword>
<keyword evidence="4 8" id="KW-0472">Membrane</keyword>
<comment type="function">
    <text evidence="1 8">The Vlp and Vsp proteins are antigenically distinct proteins, only one vlp or vsp gene is transcriptionally active at any one time. Switching between these genes is a mechanism of host immune response evasion.</text>
</comment>
<dbReference type="EMBL" id="CP004342">
    <property type="protein sequence ID" value="AHH07908.1"/>
    <property type="molecule type" value="Genomic_DNA"/>
</dbReference>
<proteinExistence type="predicted"/>
<evidence type="ECO:0000256" key="7">
    <source>
        <dbReference type="ARBA" id="ARBA00023288"/>
    </source>
</evidence>
<evidence type="ECO:0000256" key="4">
    <source>
        <dbReference type="ARBA" id="ARBA00023136"/>
    </source>
</evidence>
<keyword evidence="5 8" id="KW-0564">Palmitate</keyword>
<evidence type="ECO:0000313" key="9">
    <source>
        <dbReference type="EMBL" id="AHH07908.1"/>
    </source>
</evidence>
<dbReference type="InterPro" id="IPR000680">
    <property type="entry name" value="Borrelia_lipo"/>
</dbReference>
<dbReference type="SUPFAM" id="SSF74748">
    <property type="entry name" value="Variable surface antigen VlsE"/>
    <property type="match status" value="1"/>
</dbReference>
<comment type="subcellular location">
    <subcellularLocation>
        <location evidence="2 8">Cell outer membrane</location>
        <topology evidence="2 8">Lipid-anchor</topology>
    </subcellularLocation>
</comment>
<protein>
    <recommendedName>
        <fullName evidence="8">Variable large protein</fullName>
    </recommendedName>
</protein>
<evidence type="ECO:0000256" key="2">
    <source>
        <dbReference type="ARBA" id="ARBA00004459"/>
    </source>
</evidence>
<geneLocation type="plasmid" evidence="9">
    <name>unnamed</name>
</geneLocation>
<reference evidence="9" key="1">
    <citation type="submission" date="2013-02" db="EMBL/GenBank/DDBJ databases">
        <title>Comparative genomics of Borrelia species.</title>
        <authorList>
            <person name="Schwan T.G."/>
            <person name="Raffel S.J."/>
            <person name="Porcella S.F."/>
        </authorList>
    </citation>
    <scope>NUCLEOTIDE SEQUENCE</scope>
    <source>
        <strain evidence="9">DOU</strain>
        <plasmid evidence="9">unnamed</plasmid>
    </source>
</reference>
<gene>
    <name evidence="9" type="ORF">BCD_1842</name>
</gene>
<keyword evidence="7 8" id="KW-0449">Lipoprotein</keyword>
<evidence type="ECO:0000256" key="1">
    <source>
        <dbReference type="ARBA" id="ARBA00003932"/>
    </source>
</evidence>
<accession>W5SMR2</accession>
<evidence type="ECO:0000256" key="8">
    <source>
        <dbReference type="RuleBase" id="RU363105"/>
    </source>
</evidence>
<dbReference type="AlphaFoldDB" id="W5SMR2"/>
<keyword evidence="9" id="KW-0614">Plasmid</keyword>
<dbReference type="GO" id="GO:0009279">
    <property type="term" value="C:cell outer membrane"/>
    <property type="evidence" value="ECO:0007669"/>
    <property type="project" value="UniProtKB-SubCell"/>
</dbReference>
<keyword evidence="6 8" id="KW-0998">Cell outer membrane</keyword>
<name>W5SMR2_9SPIR</name>
<dbReference type="HOGENOM" id="CLU_054711_2_0_12"/>